<organism evidence="2 3">
    <name type="scientific">Fusarium torulosum</name>
    <dbReference type="NCBI Taxonomy" id="33205"/>
    <lineage>
        <taxon>Eukaryota</taxon>
        <taxon>Fungi</taxon>
        <taxon>Dikarya</taxon>
        <taxon>Ascomycota</taxon>
        <taxon>Pezizomycotina</taxon>
        <taxon>Sordariomycetes</taxon>
        <taxon>Hypocreomycetidae</taxon>
        <taxon>Hypocreales</taxon>
        <taxon>Nectriaceae</taxon>
        <taxon>Fusarium</taxon>
    </lineage>
</organism>
<keyword evidence="3" id="KW-1185">Reference proteome</keyword>
<evidence type="ECO:0000256" key="1">
    <source>
        <dbReference type="SAM" id="MobiDB-lite"/>
    </source>
</evidence>
<dbReference type="EMBL" id="ONZP01000415">
    <property type="protein sequence ID" value="SPJ84032.1"/>
    <property type="molecule type" value="Genomic_DNA"/>
</dbReference>
<feature type="region of interest" description="Disordered" evidence="1">
    <location>
        <begin position="14"/>
        <end position="38"/>
    </location>
</feature>
<sequence>MAVFARIDEVMHGQKSVRYSTSPDPRRRQDTLKQSAAQPIESQAIGNCIVKAIDLKHG</sequence>
<dbReference type="AlphaFoldDB" id="A0AAE8MIS0"/>
<name>A0AAE8MIS0_9HYPO</name>
<accession>A0AAE8MIS0</accession>
<gene>
    <name evidence="2" type="ORF">FTOL_10548</name>
</gene>
<proteinExistence type="predicted"/>
<dbReference type="Proteomes" id="UP001187734">
    <property type="component" value="Unassembled WGS sequence"/>
</dbReference>
<reference evidence="2" key="1">
    <citation type="submission" date="2018-03" db="EMBL/GenBank/DDBJ databases">
        <authorList>
            <person name="Guldener U."/>
        </authorList>
    </citation>
    <scope>NUCLEOTIDE SEQUENCE</scope>
</reference>
<protein>
    <submittedName>
        <fullName evidence="2">Uncharacterized protein</fullName>
    </submittedName>
</protein>
<evidence type="ECO:0000313" key="2">
    <source>
        <dbReference type="EMBL" id="SPJ84032.1"/>
    </source>
</evidence>
<comment type="caution">
    <text evidence="2">The sequence shown here is derived from an EMBL/GenBank/DDBJ whole genome shotgun (WGS) entry which is preliminary data.</text>
</comment>
<evidence type="ECO:0000313" key="3">
    <source>
        <dbReference type="Proteomes" id="UP001187734"/>
    </source>
</evidence>